<name>A0A1I0DBW0_9GAMM</name>
<dbReference type="InterPro" id="IPR012332">
    <property type="entry name" value="Autotransporter_pectin_lyase_C"/>
</dbReference>
<protein>
    <submittedName>
        <fullName evidence="3">Outer membrane autotransporter barrel domain-containing protein</fullName>
    </submittedName>
</protein>
<dbReference type="PANTHER" id="PTHR35037:SF3">
    <property type="entry name" value="C-TERMINAL REGION OF AIDA-LIKE PROTEIN"/>
    <property type="match status" value="1"/>
</dbReference>
<evidence type="ECO:0000313" key="4">
    <source>
        <dbReference type="Proteomes" id="UP000242642"/>
    </source>
</evidence>
<dbReference type="RefSeq" id="WP_093320269.1">
    <property type="nucleotide sequence ID" value="NZ_FOHV01000015.1"/>
</dbReference>
<dbReference type="PANTHER" id="PTHR35037">
    <property type="entry name" value="C-TERMINAL REGION OF AIDA-LIKE PROTEIN"/>
    <property type="match status" value="1"/>
</dbReference>
<evidence type="ECO:0000259" key="2">
    <source>
        <dbReference type="PROSITE" id="PS51208"/>
    </source>
</evidence>
<dbReference type="InterPro" id="IPR051551">
    <property type="entry name" value="Autotransporter_adhesion"/>
</dbReference>
<dbReference type="PROSITE" id="PS51208">
    <property type="entry name" value="AUTOTRANSPORTER"/>
    <property type="match status" value="1"/>
</dbReference>
<dbReference type="InterPro" id="IPR006315">
    <property type="entry name" value="OM_autotransptr_brl_dom"/>
</dbReference>
<dbReference type="SUPFAM" id="SSF103515">
    <property type="entry name" value="Autotransporter"/>
    <property type="match status" value="1"/>
</dbReference>
<dbReference type="InterPro" id="IPR005546">
    <property type="entry name" value="Autotransporte_beta"/>
</dbReference>
<dbReference type="Gene3D" id="2.160.20.20">
    <property type="match status" value="1"/>
</dbReference>
<feature type="domain" description="Autotransporter" evidence="2">
    <location>
        <begin position="2252"/>
        <end position="2531"/>
    </location>
</feature>
<dbReference type="SMART" id="SM00869">
    <property type="entry name" value="Autotransporter"/>
    <property type="match status" value="1"/>
</dbReference>
<dbReference type="Gene3D" id="2.40.128.130">
    <property type="entry name" value="Autotransporter beta-domain"/>
    <property type="match status" value="1"/>
</dbReference>
<dbReference type="STRING" id="1123402.SAMN02583745_01921"/>
<dbReference type="InterPro" id="IPR011050">
    <property type="entry name" value="Pectin_lyase_fold/virulence"/>
</dbReference>
<dbReference type="GO" id="GO:0019867">
    <property type="term" value="C:outer membrane"/>
    <property type="evidence" value="ECO:0007669"/>
    <property type="project" value="InterPro"/>
</dbReference>
<gene>
    <name evidence="3" type="ORF">SAMN02583745_01921</name>
</gene>
<evidence type="ECO:0000256" key="1">
    <source>
        <dbReference type="ARBA" id="ARBA00022729"/>
    </source>
</evidence>
<dbReference type="InterPro" id="IPR013425">
    <property type="entry name" value="Autotrns_rpt"/>
</dbReference>
<dbReference type="EMBL" id="FOHV01000015">
    <property type="protein sequence ID" value="SET29788.1"/>
    <property type="molecule type" value="Genomic_DNA"/>
</dbReference>
<keyword evidence="1" id="KW-0732">Signal</keyword>
<dbReference type="CDD" id="cd01344">
    <property type="entry name" value="PL2_Passenger_AT"/>
    <property type="match status" value="1"/>
</dbReference>
<keyword evidence="4" id="KW-1185">Reference proteome</keyword>
<proteinExistence type="predicted"/>
<dbReference type="InterPro" id="IPR043990">
    <property type="entry name" value="AC_1"/>
</dbReference>
<dbReference type="InterPro" id="IPR036709">
    <property type="entry name" value="Autotransporte_beta_dom_sf"/>
</dbReference>
<evidence type="ECO:0000313" key="3">
    <source>
        <dbReference type="EMBL" id="SET29788.1"/>
    </source>
</evidence>
<dbReference type="NCBIfam" id="TIGR02601">
    <property type="entry name" value="autotrns_rpt"/>
    <property type="match status" value="2"/>
</dbReference>
<dbReference type="OrthoDB" id="6053567at2"/>
<dbReference type="SUPFAM" id="SSF51126">
    <property type="entry name" value="Pectin lyase-like"/>
    <property type="match status" value="2"/>
</dbReference>
<dbReference type="Pfam" id="PF18883">
    <property type="entry name" value="AC_1"/>
    <property type="match status" value="1"/>
</dbReference>
<dbReference type="Proteomes" id="UP000242642">
    <property type="component" value="Unassembled WGS sequence"/>
</dbReference>
<accession>A0A1I0DBW0</accession>
<dbReference type="NCBIfam" id="TIGR01414">
    <property type="entry name" value="autotrans_barl"/>
    <property type="match status" value="1"/>
</dbReference>
<organism evidence="3 4">
    <name type="scientific">Thorsellia anophelis DSM 18579</name>
    <dbReference type="NCBI Taxonomy" id="1123402"/>
    <lineage>
        <taxon>Bacteria</taxon>
        <taxon>Pseudomonadati</taxon>
        <taxon>Pseudomonadota</taxon>
        <taxon>Gammaproteobacteria</taxon>
        <taxon>Enterobacterales</taxon>
        <taxon>Thorselliaceae</taxon>
        <taxon>Thorsellia</taxon>
    </lineage>
</organism>
<reference evidence="4" key="1">
    <citation type="submission" date="2016-10" db="EMBL/GenBank/DDBJ databases">
        <authorList>
            <person name="Varghese N."/>
            <person name="Submissions S."/>
        </authorList>
    </citation>
    <scope>NUCLEOTIDE SEQUENCE [LARGE SCALE GENOMIC DNA]</scope>
    <source>
        <strain evidence="4">DSM 18579</strain>
    </source>
</reference>
<sequence>MKLSLLAILVKGELVPNDLINKPTNPITTHLTKSLGSALIGLSFLTIPNAFAVTAEECLITTNCQVVTDTAGLNSVLNSTTSQVTRIVFANDIKLTSDVIVKMVESNRKNIVIDGNGFSLNVGLYDFNFNTATPADWDNNKGLFTFENFNLLQSSVASDEAVVRVNKNTAIDIQFDKINKFSDSMYAVMGVLGDSSQGNQKAEVIFGDIKEMDKFTYRTGHQIVQGGPLRFKGKFDIFTDGSPGTYNTIFWSNVINEYNLMTFESTADLSAKVTIFTLGAANNNNAYKYVMHDGAKFKLHTSTNTFGNSNNGLVLGSYNKDTGFSQGVLLDLANYNEGALNGDSISNLGGDNTGGIGNGAKTNGDVIFNIGTGSKLAYTGTNSAGIKTVKNSNVKGDVYIRSDAALNATNANGIVTTMNGSGNLVLLNDKNGSINAQNGILFSTTSGTGSYEITNKGTINSSINGISLTADTDNATNLILDLTDSDINANAGTGIVVSGNLNAEISGGNINLDEQGSTGISILNKGVTEITNLLLNLNNSVGSGITSNNQGSISITDSMINARNQSTGLSNLANLNLKNLVINATEKANGLLASAGNFATWTIDNLALNVADEANGIILNGGWDFNKVIAVNMDENATGFGLKFQDGEGSSVLTLNENYQFNGIGKNALLISGTTAKKVNQISDLEGNIRIENQGDTEFNLSSSLVGNITGTRGNTILNFGEKTQFNGAISLNQGENVFNIDAGSQTTGSYIGSEGIDVLNIQDNATSDLIFDLGNGDNIVNLFGSAKAINAIKSGSGNDIFNLTGLTSSNSVGQLLGGSGNNILNLSMYAGISGESFNLGLANKWEGFKTANIINSHLILNDLHAATDTIFNLDNSYLTIANQDITSQELKNTIGGSGNVNIKGKINIVSSNENFTGDWGISQSGEATTSLVNAFGSGSILNNGRLSLLGLNTFDNSLSGNGTLAIYDATSFNFAQASANQFAGKVELNRSTITLDDNNAMALKNAELSLHKDAVANINKNTTIGDLSLAGGSLNFKLNGPTDSALLTVNHLDIDSLNNSTLDVAGLINLVPPADYADGTSTNFLDSDSTVSGNAIQLISAQSVSNGDKQLKLAINGDDQLNGIQINDVNDGFGNLVDTIYDYAAVSSNNGSKGAGIYVDVMLKELISKANIVFNNQNSISNSIDTLISGIGGIEIQAKDGQSITITNENNKYEGKTVVTQGTLNIGADNALGNTSELSIADNATVDMLNATLSLLNLTGTGHFNINNGSLTLNEGNFTGSLTSSNNGSLIISDGHVILAGDNQFKGKTTVNSDSRLQIGNGNSMSSYVGNILNNGMVIFNSNLDTIYQANITGEGSLTKDSDGSLFITNNQSYTGDTIINSGSITLSENGSLASNVINNGQLEFAKDTDYEFNQIISGTGNVLLSSDVTTIFNGNNTYSGGTEVSEGKLVLTSSTGAGTGSILVNGALSLDFDSKELGNILSGDGTVHINGKDISLSEYNEFSGIFDVNSDASLNLNTTFGNANYHVQGTLNFTADNDISLSNSFAGTGLINIDSNNHQLSFSNEQNAEKFKGTLSLINTAFDLDELNNREGVNEGTLSIGQGSSVNVGGDYEINDFDIAGGLLNIVMKDPINPNILTVSNLSVDNTNQQGSVNLVGAELSEPEAIDVQKNLLDQNRFDPSTGFLVVKSDTVSTPGQILTLTVDGAGRENITKEIADENGNTIKVTYDYIGIAADKSINESIDQNGLYVTYLLTQVESLSNLVIDASSASYNLFLAKITGQGSVDIKAGGKSLVISNSQNDNTGGTTLSNGTIQLGADQSISSLGKIVLDNAIFDLNGKTQDVTSIDVGESSRLNINNGVLNFNGNEDTSSILGSLFGSGTLNINSGEFILSQANNELEASLNILDDAIVKLNNDANLGSGSLFINEMGILELNEATSLVKNEFSGSGQVNLVSSQATLGGNSENFTGKFNIDENSELLITNLNNIGQSNINNKGALNINLTGLDQVLTQNIIGTGSINKLGSGILRVTNDFTDLGAFNVKGGTLALTDSTAKINSLDISDNSFAGGIGTITGDVTNNGILLVGNAVEIIESEDQVLTIEGNLNNYNIVSLAGTKTGNRLNVLGNYDARSDLIFNTVLEGDDSITDRLSIEGSTSGHTTVFVQNYGGKGAQTKNGIELITVNGDSSGTFALGNRVVAGSYDYQLVQQGTNWYLQSNLLAIRPEIGAYLANIDMANASLENSYSGRINQVKTDKNNVFWGKISGSVTDSRAANSIKQRLYSTDVEIGGNLIKIDYNDANFVSGIYSAISSGHSSNISDVTDFSANSSQDNYRMGVYGTYLTNIFSIHNPSYIDGSLQYAWLHNEVKAGDLNETQKYDANALGASIEIGTPVNVYSHSNQYVDVIPQAQLIYKKHNADNITETNGTQITHPTVDGLVTRLGAEVRYQTLINKDIEITGYTGINWIHDDVKAVVNFDDNRYASDKPSDLLDIKLGFNMSTLKYLSTYAEINTQHGKNEYNDVKGTIGLRYDF</sequence>